<dbReference type="GO" id="GO:0032259">
    <property type="term" value="P:methylation"/>
    <property type="evidence" value="ECO:0007669"/>
    <property type="project" value="UniProtKB-KW"/>
</dbReference>
<dbReference type="GO" id="GO:0043780">
    <property type="term" value="F:cobalt-precorrin-5B C1-methyltransferase activity"/>
    <property type="evidence" value="ECO:0007669"/>
    <property type="project" value="RHEA"/>
</dbReference>
<evidence type="ECO:0000256" key="2">
    <source>
        <dbReference type="ARBA" id="ARBA00022603"/>
    </source>
</evidence>
<dbReference type="Gene3D" id="3.30.2110.10">
    <property type="entry name" value="CbiD-like"/>
    <property type="match status" value="1"/>
</dbReference>
<evidence type="ECO:0000256" key="3">
    <source>
        <dbReference type="ARBA" id="ARBA00022679"/>
    </source>
</evidence>
<dbReference type="PANTHER" id="PTHR35863">
    <property type="entry name" value="COBALT-PRECORRIN-5B C(1)-METHYLTRANSFERASE"/>
    <property type="match status" value="1"/>
</dbReference>
<proteinExistence type="inferred from homology"/>
<evidence type="ECO:0000256" key="1">
    <source>
        <dbReference type="ARBA" id="ARBA00022573"/>
    </source>
</evidence>
<dbReference type="HOGENOM" id="CLU_041273_1_0_9"/>
<dbReference type="Pfam" id="PF01888">
    <property type="entry name" value="CbiD"/>
    <property type="match status" value="1"/>
</dbReference>
<keyword evidence="2 5" id="KW-0489">Methyltransferase</keyword>
<comment type="similarity">
    <text evidence="5">Belongs to the CbiD family.</text>
</comment>
<accession>R4KLP1</accession>
<evidence type="ECO:0000313" key="7">
    <source>
        <dbReference type="Proteomes" id="UP000013520"/>
    </source>
</evidence>
<evidence type="ECO:0000256" key="4">
    <source>
        <dbReference type="ARBA" id="ARBA00022691"/>
    </source>
</evidence>
<gene>
    <name evidence="5" type="primary">cbiD</name>
    <name evidence="6" type="ORF">Desgi_2029</name>
</gene>
<dbReference type="PANTHER" id="PTHR35863:SF1">
    <property type="entry name" value="COBALT-PRECORRIN-5B C(1)-METHYLTRANSFERASE"/>
    <property type="match status" value="1"/>
</dbReference>
<name>R4KLP1_9FIRM</name>
<dbReference type="AlphaFoldDB" id="R4KLP1"/>
<reference evidence="6 7" key="1">
    <citation type="submission" date="2012-01" db="EMBL/GenBank/DDBJ databases">
        <title>Complete sequence of Desulfotomaculum gibsoniae DSM 7213.</title>
        <authorList>
            <consortium name="US DOE Joint Genome Institute"/>
            <person name="Lucas S."/>
            <person name="Han J."/>
            <person name="Lapidus A."/>
            <person name="Cheng J.-F."/>
            <person name="Goodwin L."/>
            <person name="Pitluck S."/>
            <person name="Peters L."/>
            <person name="Ovchinnikova G."/>
            <person name="Teshima H."/>
            <person name="Detter J.C."/>
            <person name="Han C."/>
            <person name="Tapia R."/>
            <person name="Land M."/>
            <person name="Hauser L."/>
            <person name="Kyrpides N."/>
            <person name="Ivanova N."/>
            <person name="Pagani I."/>
            <person name="Parshina S."/>
            <person name="Plugge C."/>
            <person name="Muyzer G."/>
            <person name="Kuever J."/>
            <person name="Ivanova A."/>
            <person name="Nazina T."/>
            <person name="Klenk H.-P."/>
            <person name="Brambilla E."/>
            <person name="Spring S."/>
            <person name="Stams A.F."/>
            <person name="Woyke T."/>
        </authorList>
    </citation>
    <scope>NUCLEOTIDE SEQUENCE [LARGE SCALE GENOMIC DNA]</scope>
    <source>
        <strain evidence="6 7">DSM 7213</strain>
    </source>
</reference>
<comment type="function">
    <text evidence="5">Catalyzes the methylation of C-1 in cobalt-precorrin-5B to form cobalt-precorrin-6A.</text>
</comment>
<dbReference type="eggNOG" id="COG1903">
    <property type="taxonomic scope" value="Bacteria"/>
</dbReference>
<protein>
    <recommendedName>
        <fullName evidence="5">Cobalt-precorrin-5B C(1)-methyltransferase</fullName>
        <ecNumber evidence="5">2.1.1.195</ecNumber>
    </recommendedName>
    <alternativeName>
        <fullName evidence="5">Cobalt-precorrin-6A synthase</fullName>
    </alternativeName>
</protein>
<dbReference type="STRING" id="767817.Desgi_2029"/>
<dbReference type="OrthoDB" id="6439987at2"/>
<keyword evidence="4 5" id="KW-0949">S-adenosyl-L-methionine</keyword>
<comment type="catalytic activity">
    <reaction evidence="5">
        <text>Co-precorrin-5B + S-adenosyl-L-methionine = Co-precorrin-6A + S-adenosyl-L-homocysteine</text>
        <dbReference type="Rhea" id="RHEA:26285"/>
        <dbReference type="ChEBI" id="CHEBI:57856"/>
        <dbReference type="ChEBI" id="CHEBI:59789"/>
        <dbReference type="ChEBI" id="CHEBI:60063"/>
        <dbReference type="ChEBI" id="CHEBI:60064"/>
        <dbReference type="EC" id="2.1.1.195"/>
    </reaction>
</comment>
<dbReference type="InterPro" id="IPR002748">
    <property type="entry name" value="CbiD"/>
</dbReference>
<dbReference type="RefSeq" id="WP_006524564.1">
    <property type="nucleotide sequence ID" value="NC_021184.1"/>
</dbReference>
<dbReference type="EMBL" id="CP003273">
    <property type="protein sequence ID" value="AGL01470.1"/>
    <property type="molecule type" value="Genomic_DNA"/>
</dbReference>
<dbReference type="KEGG" id="dgi:Desgi_2029"/>
<organism evidence="6 7">
    <name type="scientific">Desulfoscipio gibsoniae DSM 7213</name>
    <dbReference type="NCBI Taxonomy" id="767817"/>
    <lineage>
        <taxon>Bacteria</taxon>
        <taxon>Bacillati</taxon>
        <taxon>Bacillota</taxon>
        <taxon>Clostridia</taxon>
        <taxon>Eubacteriales</taxon>
        <taxon>Desulfallaceae</taxon>
        <taxon>Desulfoscipio</taxon>
    </lineage>
</organism>
<keyword evidence="7" id="KW-1185">Reference proteome</keyword>
<evidence type="ECO:0000313" key="6">
    <source>
        <dbReference type="EMBL" id="AGL01470.1"/>
    </source>
</evidence>
<comment type="pathway">
    <text evidence="5">Cofactor biosynthesis; adenosylcobalamin biosynthesis; cob(II)yrinate a,c-diamide from sirohydrochlorin (anaerobic route): step 6/10.</text>
</comment>
<keyword evidence="1 5" id="KW-0169">Cobalamin biosynthesis</keyword>
<dbReference type="GO" id="GO:0019251">
    <property type="term" value="P:anaerobic cobalamin biosynthetic process"/>
    <property type="evidence" value="ECO:0007669"/>
    <property type="project" value="UniProtKB-UniRule"/>
</dbReference>
<dbReference type="HAMAP" id="MF_00787">
    <property type="entry name" value="CbiD"/>
    <property type="match status" value="1"/>
</dbReference>
<dbReference type="EC" id="2.1.1.195" evidence="5"/>
<keyword evidence="3 5" id="KW-0808">Transferase</keyword>
<evidence type="ECO:0000256" key="5">
    <source>
        <dbReference type="HAMAP-Rule" id="MF_00787"/>
    </source>
</evidence>
<dbReference type="Proteomes" id="UP000013520">
    <property type="component" value="Chromosome"/>
</dbReference>
<sequence>MTGNQKLKSGISTGACAAAAAKAAALALFKNKYHNQLTVTNPQGRKITVPINRYIKIPDGQGAVVIKDGGDDPDVTHGLEIIASISRTHDGTITIQGGEGVGTVTKPGLQVAVGQSAINPVPLWMINNALAEVIPPDTGCTVTISVPGGEAVARRTLNPRLGIVGGISILGTTGIVRPMSEEAFKNSLLPLIDMAVAHGYDQVVLTPGRMGVRWATNQGLPEKAVVEMSNFVGFMLEGCVARGIKKVLLWGHHGKLIKIAAGIFHTHSKVADARQETLAALAASLGAGPAIVSNVLACTTTEAIVDILTQERLTKVLDLAAQRASARAAIHVQGKLVVGTALLNMKGEVLAADRPARVIGRELGWHISL</sequence>
<dbReference type="InterPro" id="IPR036074">
    <property type="entry name" value="CbiD_sf"/>
</dbReference>
<dbReference type="PIRSF" id="PIRSF026782">
    <property type="entry name" value="CbiD"/>
    <property type="match status" value="1"/>
</dbReference>
<dbReference type="SUPFAM" id="SSF111342">
    <property type="entry name" value="CbiD-like"/>
    <property type="match status" value="1"/>
</dbReference>
<dbReference type="NCBIfam" id="TIGR00312">
    <property type="entry name" value="cbiD"/>
    <property type="match status" value="1"/>
</dbReference>
<dbReference type="UniPathway" id="UPA00148">
    <property type="reaction ID" value="UER00227"/>
</dbReference>